<keyword evidence="2" id="KW-1185">Reference proteome</keyword>
<dbReference type="EMBL" id="AZHC01000009">
    <property type="protein sequence ID" value="OAA44815.1"/>
    <property type="molecule type" value="Genomic_DNA"/>
</dbReference>
<gene>
    <name evidence="1" type="ORF">NOR_03569</name>
</gene>
<reference evidence="1 2" key="1">
    <citation type="journal article" date="2016" name="Genome Biol. Evol.">
        <title>Divergent and convergent evolution of fungal pathogenicity.</title>
        <authorList>
            <person name="Shang Y."/>
            <person name="Xiao G."/>
            <person name="Zheng P."/>
            <person name="Cen K."/>
            <person name="Zhan S."/>
            <person name="Wang C."/>
        </authorList>
    </citation>
    <scope>NUCLEOTIDE SEQUENCE [LARGE SCALE GENOMIC DNA]</scope>
    <source>
        <strain evidence="1 2">RCEF 4871</strain>
    </source>
</reference>
<evidence type="ECO:0000313" key="1">
    <source>
        <dbReference type="EMBL" id="OAA44815.1"/>
    </source>
</evidence>
<accession>A0A167F590</accession>
<evidence type="ECO:0000313" key="2">
    <source>
        <dbReference type="Proteomes" id="UP000243498"/>
    </source>
</evidence>
<proteinExistence type="predicted"/>
<name>A0A167F590_METRR</name>
<organism evidence="1 2">
    <name type="scientific">Metarhizium rileyi (strain RCEF 4871)</name>
    <name type="common">Nomuraea rileyi</name>
    <dbReference type="NCBI Taxonomy" id="1649241"/>
    <lineage>
        <taxon>Eukaryota</taxon>
        <taxon>Fungi</taxon>
        <taxon>Dikarya</taxon>
        <taxon>Ascomycota</taxon>
        <taxon>Pezizomycotina</taxon>
        <taxon>Sordariomycetes</taxon>
        <taxon>Hypocreomycetidae</taxon>
        <taxon>Hypocreales</taxon>
        <taxon>Clavicipitaceae</taxon>
        <taxon>Metarhizium</taxon>
    </lineage>
</organism>
<comment type="caution">
    <text evidence="1">The sequence shown here is derived from an EMBL/GenBank/DDBJ whole genome shotgun (WGS) entry which is preliminary data.</text>
</comment>
<dbReference type="AlphaFoldDB" id="A0A167F590"/>
<sequence>MAHGTTAYQGRNRELPVLSERGTAVGVYLLWKVWSHDGDDGVSNSRVAICARQSENRDYTDIYAAAAAVYTDHTRE</sequence>
<protein>
    <submittedName>
        <fullName evidence="1">Uncharacterized protein</fullName>
    </submittedName>
</protein>
<dbReference type="Proteomes" id="UP000243498">
    <property type="component" value="Unassembled WGS sequence"/>
</dbReference>